<dbReference type="Gene3D" id="2.70.98.10">
    <property type="match status" value="1"/>
</dbReference>
<dbReference type="GO" id="GO:0005975">
    <property type="term" value="P:carbohydrate metabolic process"/>
    <property type="evidence" value="ECO:0007669"/>
    <property type="project" value="InterPro"/>
</dbReference>
<dbReference type="EMBL" id="CP014263">
    <property type="protein sequence ID" value="AQG81635.1"/>
    <property type="molecule type" value="Genomic_DNA"/>
</dbReference>
<keyword evidence="3" id="KW-0106">Calcium</keyword>
<dbReference type="KEGG" id="smon:AWR27_21405"/>
<dbReference type="AlphaFoldDB" id="A0A1P9X207"/>
<evidence type="ECO:0000256" key="3">
    <source>
        <dbReference type="ARBA" id="ARBA00022837"/>
    </source>
</evidence>
<dbReference type="Pfam" id="PF01263">
    <property type="entry name" value="Aldose_epim"/>
    <property type="match status" value="1"/>
</dbReference>
<reference evidence="4 5" key="1">
    <citation type="submission" date="2016-01" db="EMBL/GenBank/DDBJ databases">
        <authorList>
            <person name="Oliw E.H."/>
        </authorList>
    </citation>
    <scope>NUCLEOTIDE SEQUENCE [LARGE SCALE GENOMIC DNA]</scope>
    <source>
        <strain evidence="4 5">DY10</strain>
    </source>
</reference>
<dbReference type="RefSeq" id="WP_077133102.1">
    <property type="nucleotide sequence ID" value="NZ_CP014263.1"/>
</dbReference>
<evidence type="ECO:0000256" key="1">
    <source>
        <dbReference type="ARBA" id="ARBA00001913"/>
    </source>
</evidence>
<comment type="cofactor">
    <cofactor evidence="1">
        <name>Ca(2+)</name>
        <dbReference type="ChEBI" id="CHEBI:29108"/>
    </cofactor>
</comment>
<dbReference type="OrthoDB" id="9795355at2"/>
<dbReference type="GO" id="GO:0016853">
    <property type="term" value="F:isomerase activity"/>
    <property type="evidence" value="ECO:0007669"/>
    <property type="project" value="InterPro"/>
</dbReference>
<dbReference type="InterPro" id="IPR014718">
    <property type="entry name" value="GH-type_carb-bd"/>
</dbReference>
<dbReference type="Proteomes" id="UP000187941">
    <property type="component" value="Chromosome"/>
</dbReference>
<protein>
    <submittedName>
        <fullName evidence="4">Aldose epimerase</fullName>
    </submittedName>
</protein>
<keyword evidence="5" id="KW-1185">Reference proteome</keyword>
<name>A0A1P9X207_9BACT</name>
<dbReference type="InterPro" id="IPR008183">
    <property type="entry name" value="Aldose_1/G6P_1-epimerase"/>
</dbReference>
<dbReference type="CDD" id="cd09024">
    <property type="entry name" value="Aldose_epim_lacX"/>
    <property type="match status" value="1"/>
</dbReference>
<evidence type="ECO:0000313" key="4">
    <source>
        <dbReference type="EMBL" id="AQG81635.1"/>
    </source>
</evidence>
<evidence type="ECO:0000313" key="5">
    <source>
        <dbReference type="Proteomes" id="UP000187941"/>
    </source>
</evidence>
<dbReference type="STRING" id="1178516.AWR27_21405"/>
<dbReference type="InterPro" id="IPR037481">
    <property type="entry name" value="LacX"/>
</dbReference>
<organism evidence="4 5">
    <name type="scientific">Spirosoma montaniterrae</name>
    <dbReference type="NCBI Taxonomy" id="1178516"/>
    <lineage>
        <taxon>Bacteria</taxon>
        <taxon>Pseudomonadati</taxon>
        <taxon>Bacteroidota</taxon>
        <taxon>Cytophagia</taxon>
        <taxon>Cytophagales</taxon>
        <taxon>Cytophagaceae</taxon>
        <taxon>Spirosoma</taxon>
    </lineage>
</organism>
<proteinExistence type="predicted"/>
<dbReference type="SUPFAM" id="SSF74650">
    <property type="entry name" value="Galactose mutarotase-like"/>
    <property type="match status" value="1"/>
</dbReference>
<dbReference type="GO" id="GO:0030246">
    <property type="term" value="F:carbohydrate binding"/>
    <property type="evidence" value="ECO:0007669"/>
    <property type="project" value="InterPro"/>
</dbReference>
<evidence type="ECO:0000256" key="2">
    <source>
        <dbReference type="ARBA" id="ARBA00011245"/>
    </source>
</evidence>
<comment type="subunit">
    <text evidence="2">Monomer.</text>
</comment>
<gene>
    <name evidence="4" type="ORF">AWR27_21405</name>
</gene>
<accession>A0A1P9X207</accession>
<sequence>MTTLNNNHLRVSIRPQGAELTSIFHKSSGIEHLWQADPLVWPWHGPNLFPVVGGCLNNQLLIDGQAYPMERHGFTRRSMFETTESSDTHAVFTLRSSDVTRVHYPYEFLFQVIYEIDGPVLTITYRVVNEDDQTVYFQLGAHPAFTVPFRTGEAYEDYFIEFENEEPLQTHRLTADGYFSGETESVPTTGNRLMLTKSLFDRDALVLKNISSRRVTLQSQHHNHALSVSFSSFPYLGLWAKPGANFVCIEPWLGCADSDGELVPIEQKELIQQVASGKVFEATLTINVE</sequence>
<dbReference type="InterPro" id="IPR011013">
    <property type="entry name" value="Gal_mutarotase_sf_dom"/>
</dbReference>